<keyword evidence="5 9" id="KW-0812">Transmembrane</keyword>
<dbReference type="PANTHER" id="PTHR30151:SF25">
    <property type="entry name" value="TAURINE TRANSPORT SYSTEM PERMEASE PROTEIN TAUC"/>
    <property type="match status" value="1"/>
</dbReference>
<gene>
    <name evidence="11" type="ORF">AM571_PC01948</name>
</gene>
<evidence type="ECO:0000256" key="1">
    <source>
        <dbReference type="ARBA" id="ARBA00004651"/>
    </source>
</evidence>
<dbReference type="InterPro" id="IPR000515">
    <property type="entry name" value="MetI-like"/>
</dbReference>
<evidence type="ECO:0000256" key="4">
    <source>
        <dbReference type="ARBA" id="ARBA00022475"/>
    </source>
</evidence>
<keyword evidence="3 9" id="KW-0813">Transport</keyword>
<reference evidence="11 12" key="1">
    <citation type="submission" date="2016-09" db="EMBL/GenBank/DDBJ databases">
        <title>The complete genome sequences of Rhizobium gallicum, symbiovars gallicum and phaseoli, symbionts associated to common bean (Phaseolus vulgaris).</title>
        <authorList>
            <person name="Bustos P."/>
            <person name="Santamaria R.I."/>
            <person name="Perez-Carrascal O.M."/>
            <person name="Juarez S."/>
            <person name="Lozano L."/>
            <person name="Martinez-Flores I."/>
            <person name="Martinez-Romero E."/>
            <person name="Cevallos M."/>
            <person name="Romero D."/>
            <person name="Davila G."/>
            <person name="Gonzalez V."/>
        </authorList>
    </citation>
    <scope>NUCLEOTIDE SEQUENCE [LARGE SCALE GENOMIC DNA]</scope>
    <source>
        <strain evidence="11 12">8C-3</strain>
        <plasmid evidence="12">Plasmid prsp8c3c</plasmid>
    </source>
</reference>
<feature type="domain" description="ABC transmembrane type-1" evidence="10">
    <location>
        <begin position="90"/>
        <end position="270"/>
    </location>
</feature>
<evidence type="ECO:0000256" key="8">
    <source>
        <dbReference type="ARBA" id="ARBA00056719"/>
    </source>
</evidence>
<feature type="transmembrane region" description="Helical" evidence="9">
    <location>
        <begin position="94"/>
        <end position="117"/>
    </location>
</feature>
<evidence type="ECO:0000313" key="12">
    <source>
        <dbReference type="Proteomes" id="UP000185109"/>
    </source>
</evidence>
<accession>A0A1L5PHJ5</accession>
<keyword evidence="11" id="KW-0614">Plasmid</keyword>
<keyword evidence="7 9" id="KW-0472">Membrane</keyword>
<feature type="transmembrane region" description="Helical" evidence="9">
    <location>
        <begin position="236"/>
        <end position="266"/>
    </location>
</feature>
<dbReference type="CDD" id="cd06261">
    <property type="entry name" value="TM_PBP2"/>
    <property type="match status" value="1"/>
</dbReference>
<evidence type="ECO:0000256" key="9">
    <source>
        <dbReference type="RuleBase" id="RU363032"/>
    </source>
</evidence>
<evidence type="ECO:0000313" key="11">
    <source>
        <dbReference type="EMBL" id="APO79678.1"/>
    </source>
</evidence>
<dbReference type="SUPFAM" id="SSF161098">
    <property type="entry name" value="MetI-like"/>
    <property type="match status" value="1"/>
</dbReference>
<evidence type="ECO:0000256" key="7">
    <source>
        <dbReference type="ARBA" id="ARBA00023136"/>
    </source>
</evidence>
<comment type="subcellular location">
    <subcellularLocation>
        <location evidence="1 9">Cell membrane</location>
        <topology evidence="1 9">Multi-pass membrane protein</topology>
    </subcellularLocation>
</comment>
<dbReference type="EMBL" id="CP017244">
    <property type="protein sequence ID" value="APO79678.1"/>
    <property type="molecule type" value="Genomic_DNA"/>
</dbReference>
<feature type="transmembrane region" description="Helical" evidence="9">
    <location>
        <begin position="33"/>
        <end position="52"/>
    </location>
</feature>
<feature type="transmembrane region" description="Helical" evidence="9">
    <location>
        <begin position="156"/>
        <end position="175"/>
    </location>
</feature>
<feature type="transmembrane region" description="Helical" evidence="9">
    <location>
        <begin position="129"/>
        <end position="150"/>
    </location>
</feature>
<organism evidence="11 12">
    <name type="scientific">Rhizobium etli 8C-3</name>
    <dbReference type="NCBI Taxonomy" id="538025"/>
    <lineage>
        <taxon>Bacteria</taxon>
        <taxon>Pseudomonadati</taxon>
        <taxon>Pseudomonadota</taxon>
        <taxon>Alphaproteobacteria</taxon>
        <taxon>Hyphomicrobiales</taxon>
        <taxon>Rhizobiaceae</taxon>
        <taxon>Rhizobium/Agrobacterium group</taxon>
        <taxon>Rhizobium</taxon>
    </lineage>
</organism>
<dbReference type="FunFam" id="1.10.3720.10:FF:000003">
    <property type="entry name" value="Aliphatic sulfonate ABC transporter permease"/>
    <property type="match status" value="1"/>
</dbReference>
<keyword evidence="4" id="KW-1003">Cell membrane</keyword>
<dbReference type="GO" id="GO:0042918">
    <property type="term" value="P:alkanesulfonate transmembrane transport"/>
    <property type="evidence" value="ECO:0007669"/>
    <property type="project" value="UniProtKB-ARBA"/>
</dbReference>
<dbReference type="GO" id="GO:0010438">
    <property type="term" value="P:cellular response to sulfur starvation"/>
    <property type="evidence" value="ECO:0007669"/>
    <property type="project" value="TreeGrafter"/>
</dbReference>
<dbReference type="Proteomes" id="UP000185109">
    <property type="component" value="Plasmid pRsp8C3c"/>
</dbReference>
<evidence type="ECO:0000256" key="3">
    <source>
        <dbReference type="ARBA" id="ARBA00022448"/>
    </source>
</evidence>
<protein>
    <submittedName>
        <fullName evidence="11">Taurine ABC transporter permease protein TauC</fullName>
    </submittedName>
</protein>
<proteinExistence type="inferred from homology"/>
<dbReference type="InterPro" id="IPR035906">
    <property type="entry name" value="MetI-like_sf"/>
</dbReference>
<evidence type="ECO:0000259" key="10">
    <source>
        <dbReference type="PROSITE" id="PS50928"/>
    </source>
</evidence>
<comment type="function">
    <text evidence="8">Probably part of an ABC transporter complex. Probably responsible for the translocation of the substrate across the membrane.</text>
</comment>
<dbReference type="PANTHER" id="PTHR30151">
    <property type="entry name" value="ALKANE SULFONATE ABC TRANSPORTER-RELATED, MEMBRANE SUBUNIT"/>
    <property type="match status" value="1"/>
</dbReference>
<geneLocation type="plasmid" evidence="12">
    <name>prsp8c3c</name>
</geneLocation>
<dbReference type="Gene3D" id="1.10.3720.10">
    <property type="entry name" value="MetI-like"/>
    <property type="match status" value="1"/>
</dbReference>
<evidence type="ECO:0000256" key="5">
    <source>
        <dbReference type="ARBA" id="ARBA00022692"/>
    </source>
</evidence>
<sequence>MSDITQAPTVATDVEDRQIKLVKMAGFGAGEKSTVAISLATALAILLLWWLISALGFVPHLFLPRPDEVLTQMGVIYRDGYAGASLSEHVSASLFRIVVAALIAISAGIPLGLLMGLNRWAKGVLDAPIEFYWPLPPLSYLPLMIIWLGIGETSRITLLVLAMIAPICLSAQAGVRSLPIERVNAARSLGGGRLQLFLDIVLPSALPEILTGIRIALGVGWSTLVAAELIASTRGIGFMIMSASQFLATDVVFVGIAIIAICAFTFSAGIRFSRPSSCPGRASYERGQCTVNLAESAPRRWRQINICSLHDDRRKRFTVGLGKQRLHQTVDGLAPASRVGARIFGRRRSATISHANLRNRGKPAKLAVVAVMRKMIITLNARMREYRAPSLDA</sequence>
<keyword evidence="6 9" id="KW-1133">Transmembrane helix</keyword>
<dbReference type="AlphaFoldDB" id="A0A1L5PHJ5"/>
<evidence type="ECO:0000256" key="6">
    <source>
        <dbReference type="ARBA" id="ARBA00022989"/>
    </source>
</evidence>
<dbReference type="GO" id="GO:0005886">
    <property type="term" value="C:plasma membrane"/>
    <property type="evidence" value="ECO:0007669"/>
    <property type="project" value="UniProtKB-SubCell"/>
</dbReference>
<dbReference type="Pfam" id="PF00528">
    <property type="entry name" value="BPD_transp_1"/>
    <property type="match status" value="1"/>
</dbReference>
<evidence type="ECO:0000256" key="2">
    <source>
        <dbReference type="ARBA" id="ARBA00009306"/>
    </source>
</evidence>
<name>A0A1L5PHJ5_RHIET</name>
<dbReference type="PROSITE" id="PS50928">
    <property type="entry name" value="ABC_TM1"/>
    <property type="match status" value="1"/>
</dbReference>
<comment type="similarity">
    <text evidence="2 9">Belongs to the binding-protein-dependent transport system permease family.</text>
</comment>